<evidence type="ECO:0000313" key="2">
    <source>
        <dbReference type="EMBL" id="MFC1459902.1"/>
    </source>
</evidence>
<reference evidence="2 3" key="1">
    <citation type="submission" date="2024-09" db="EMBL/GenBank/DDBJ databases">
        <title>Nodulacao em especies de Leguminosae Basais da Amazonia e Caracterizacao dos Rizobios e Bacterias Associadas aos Nodulos.</title>
        <authorList>
            <person name="Jambeiro I.C.A."/>
            <person name="Lopes I.S."/>
            <person name="Aguiar E.R.G.R."/>
            <person name="Santos A.F.J."/>
            <person name="Dos Santos J.M.F."/>
            <person name="Gross E."/>
        </authorList>
    </citation>
    <scope>NUCLEOTIDE SEQUENCE [LARGE SCALE GENOMIC DNA]</scope>
    <source>
        <strain evidence="2 3">BRUESC1165</strain>
    </source>
</reference>
<proteinExistence type="predicted"/>
<feature type="region of interest" description="Disordered" evidence="1">
    <location>
        <begin position="94"/>
        <end position="158"/>
    </location>
</feature>
<organism evidence="2 3">
    <name type="scientific">Microvirga arabica</name>
    <dbReference type="NCBI Taxonomy" id="1128671"/>
    <lineage>
        <taxon>Bacteria</taxon>
        <taxon>Pseudomonadati</taxon>
        <taxon>Pseudomonadota</taxon>
        <taxon>Alphaproteobacteria</taxon>
        <taxon>Hyphomicrobiales</taxon>
        <taxon>Methylobacteriaceae</taxon>
        <taxon>Microvirga</taxon>
    </lineage>
</organism>
<feature type="compositionally biased region" description="Basic and acidic residues" evidence="1">
    <location>
        <begin position="127"/>
        <end position="136"/>
    </location>
</feature>
<dbReference type="Proteomes" id="UP001593940">
    <property type="component" value="Unassembled WGS sequence"/>
</dbReference>
<name>A0ABV6YFW5_9HYPH</name>
<keyword evidence="3" id="KW-1185">Reference proteome</keyword>
<gene>
    <name evidence="2" type="ORF">ACETIH_25000</name>
</gene>
<accession>A0ABV6YFW5</accession>
<sequence length="158" mass="17548">MKIAVGDQVRVHFHPPGSMRSFCEGVVSRVDVTTREGRFFVVDVIHEVILDREHSIRRGFQDFVRYDCPSDFPGRIEVLSTAEQTMVSEPLPTALEAQEVTDQGADEPLSAELDVHSGPETEQLPEAEIRLEETPVHAEPQPANSQGGLLATLFGRKK</sequence>
<dbReference type="EMBL" id="JBHOMY010000120">
    <property type="protein sequence ID" value="MFC1459902.1"/>
    <property type="molecule type" value="Genomic_DNA"/>
</dbReference>
<comment type="caution">
    <text evidence="2">The sequence shown here is derived from an EMBL/GenBank/DDBJ whole genome shotgun (WGS) entry which is preliminary data.</text>
</comment>
<evidence type="ECO:0000313" key="3">
    <source>
        <dbReference type="Proteomes" id="UP001593940"/>
    </source>
</evidence>
<protein>
    <submittedName>
        <fullName evidence="2">Uncharacterized protein</fullName>
    </submittedName>
</protein>
<dbReference type="RefSeq" id="WP_377031343.1">
    <property type="nucleotide sequence ID" value="NZ_JBHOMY010000120.1"/>
</dbReference>
<evidence type="ECO:0000256" key="1">
    <source>
        <dbReference type="SAM" id="MobiDB-lite"/>
    </source>
</evidence>